<dbReference type="Pfam" id="PF00175">
    <property type="entry name" value="NAD_binding_1"/>
    <property type="match status" value="1"/>
</dbReference>
<evidence type="ECO:0000256" key="3">
    <source>
        <dbReference type="ARBA" id="ARBA00023797"/>
    </source>
</evidence>
<dbReference type="SUPFAM" id="SSF52218">
    <property type="entry name" value="Flavoproteins"/>
    <property type="match status" value="1"/>
</dbReference>
<keyword evidence="9" id="KW-1185">Reference proteome</keyword>
<organism evidence="8 9">
    <name type="scientific">Methylobacillus rhizosphaerae</name>
    <dbReference type="NCBI Taxonomy" id="551994"/>
    <lineage>
        <taxon>Bacteria</taxon>
        <taxon>Pseudomonadati</taxon>
        <taxon>Pseudomonadota</taxon>
        <taxon>Betaproteobacteria</taxon>
        <taxon>Nitrosomonadales</taxon>
        <taxon>Methylophilaceae</taxon>
        <taxon>Methylobacillus</taxon>
    </lineage>
</organism>
<keyword evidence="1" id="KW-0285">Flavoprotein</keyword>
<keyword evidence="4" id="KW-0472">Membrane</keyword>
<keyword evidence="5" id="KW-0732">Signal</keyword>
<dbReference type="Pfam" id="PF00258">
    <property type="entry name" value="Flavodoxin_1"/>
    <property type="match status" value="1"/>
</dbReference>
<evidence type="ECO:0000256" key="5">
    <source>
        <dbReference type="SAM" id="SignalP"/>
    </source>
</evidence>
<dbReference type="GO" id="GO:0005829">
    <property type="term" value="C:cytosol"/>
    <property type="evidence" value="ECO:0007669"/>
    <property type="project" value="TreeGrafter"/>
</dbReference>
<dbReference type="SUPFAM" id="SSF52343">
    <property type="entry name" value="Ferredoxin reductase-like, C-terminal NADP-linked domain"/>
    <property type="match status" value="1"/>
</dbReference>
<feature type="domain" description="FAD-binding FR-type" evidence="7">
    <location>
        <begin position="221"/>
        <end position="388"/>
    </location>
</feature>
<dbReference type="CDD" id="cd06200">
    <property type="entry name" value="SiR_like1"/>
    <property type="match status" value="1"/>
</dbReference>
<dbReference type="Gene3D" id="3.40.50.80">
    <property type="entry name" value="Nucleotide-binding domain of ferredoxin-NADP reductase (FNR) module"/>
    <property type="match status" value="1"/>
</dbReference>
<dbReference type="GO" id="GO:0050660">
    <property type="term" value="F:flavin adenine dinucleotide binding"/>
    <property type="evidence" value="ECO:0007669"/>
    <property type="project" value="TreeGrafter"/>
</dbReference>
<dbReference type="PROSITE" id="PS51384">
    <property type="entry name" value="FAD_FR"/>
    <property type="match status" value="1"/>
</dbReference>
<keyword evidence="4" id="KW-1133">Transmembrane helix</keyword>
<keyword evidence="2" id="KW-0288">FMN</keyword>
<dbReference type="InterPro" id="IPR008254">
    <property type="entry name" value="Flavodoxin/NO_synth"/>
</dbReference>
<evidence type="ECO:0000313" key="9">
    <source>
        <dbReference type="Proteomes" id="UP000198305"/>
    </source>
</evidence>
<dbReference type="Gene3D" id="2.40.30.10">
    <property type="entry name" value="Translation factors"/>
    <property type="match status" value="1"/>
</dbReference>
<feature type="transmembrane region" description="Helical" evidence="4">
    <location>
        <begin position="30"/>
        <end position="48"/>
    </location>
</feature>
<gene>
    <name evidence="8" type="ORF">SAMN05192560_1591</name>
</gene>
<dbReference type="GO" id="GO:0010181">
    <property type="term" value="F:FMN binding"/>
    <property type="evidence" value="ECO:0007669"/>
    <property type="project" value="InterPro"/>
</dbReference>
<dbReference type="Proteomes" id="UP000198305">
    <property type="component" value="Unassembled WGS sequence"/>
</dbReference>
<proteinExistence type="predicted"/>
<feature type="signal peptide" evidence="5">
    <location>
        <begin position="1"/>
        <end position="20"/>
    </location>
</feature>
<evidence type="ECO:0000259" key="7">
    <source>
        <dbReference type="PROSITE" id="PS51384"/>
    </source>
</evidence>
<dbReference type="PROSITE" id="PS50902">
    <property type="entry name" value="FLAVODOXIN_LIKE"/>
    <property type="match status" value="1"/>
</dbReference>
<keyword evidence="4" id="KW-0812">Transmembrane</keyword>
<evidence type="ECO:0000256" key="4">
    <source>
        <dbReference type="SAM" id="Phobius"/>
    </source>
</evidence>
<dbReference type="PANTHER" id="PTHR19384">
    <property type="entry name" value="NITRIC OXIDE SYNTHASE-RELATED"/>
    <property type="match status" value="1"/>
</dbReference>
<dbReference type="InterPro" id="IPR029039">
    <property type="entry name" value="Flavoprotein-like_sf"/>
</dbReference>
<dbReference type="InterPro" id="IPR039261">
    <property type="entry name" value="FNR_nucleotide-bd"/>
</dbReference>
<dbReference type="GO" id="GO:0003958">
    <property type="term" value="F:NADPH-hemoprotein reductase activity"/>
    <property type="evidence" value="ECO:0007669"/>
    <property type="project" value="UniProtKB-EC"/>
</dbReference>
<accession>A0A238ZZD6</accession>
<feature type="domain" description="Flavodoxin-like" evidence="6">
    <location>
        <begin position="70"/>
        <end position="207"/>
    </location>
</feature>
<dbReference type="EC" id="1.6.2.4" evidence="3"/>
<evidence type="ECO:0000259" key="6">
    <source>
        <dbReference type="PROSITE" id="PS50902"/>
    </source>
</evidence>
<dbReference type="InterPro" id="IPR017938">
    <property type="entry name" value="Riboflavin_synthase-like_b-brl"/>
</dbReference>
<protein>
    <recommendedName>
        <fullName evidence="3">NADPH--hemoprotein reductase</fullName>
        <ecNumber evidence="3">1.6.2.4</ecNumber>
    </recommendedName>
</protein>
<sequence length="527" mass="58454">MKKWTLVIAVSMMLANEAQAAVNNPAFNRYMLALTVCVIYVLFCFWIFRRHRRTAAGKQVVHGDQHGDAWLIGYASQGGYARELALKTAQSMQEAGVAVRCMALSEIDVKRLEQARHALFVVSTTGEGDAPDNAHHFMQSVMPSVSGLSQLQYGLLALGDSSYANFCGFGHQLDHWLQHMHALPLFDMVQVDAGDDGALRHWQYQLGQLAGSSEMPDWQPAQYQSWHLIMRQHLNPGSAGAPVYQLALRPENPDIQWQAGDIAEIGPRNPAHEVRDFLARMELPINAMLDGKPLADDLAERLLPHEPHDIAVLRSLSPRELLQQLRPLPHREYSIASLSGDGQLELLVRQASYADGRLGLGSGWLTTYAEVGATVALRIRENVAFHPPPVDLPLILIGNGTGIAGLRAHLKVREASSQAANWLLFGERNAAYDFHFEDEIKAWQAAGVLTRVDAVFSRDQPERQYVQHILARHPDIVSEWVRQGAAIYVCGSASGMAPEVHAVLLEILGENVLAQCALDGRYRRDVY</sequence>
<dbReference type="SUPFAM" id="SSF63380">
    <property type="entry name" value="Riboflavin synthase domain-like"/>
    <property type="match status" value="1"/>
</dbReference>
<evidence type="ECO:0000313" key="8">
    <source>
        <dbReference type="EMBL" id="SNR88755.1"/>
    </source>
</evidence>
<name>A0A238ZZD6_9PROT</name>
<dbReference type="PRINTS" id="PR00371">
    <property type="entry name" value="FPNCR"/>
</dbReference>
<dbReference type="PANTHER" id="PTHR19384:SF17">
    <property type="entry name" value="NADPH--CYTOCHROME P450 REDUCTASE"/>
    <property type="match status" value="1"/>
</dbReference>
<reference evidence="9" key="1">
    <citation type="submission" date="2017-06" db="EMBL/GenBank/DDBJ databases">
        <authorList>
            <person name="Varghese N."/>
            <person name="Submissions S."/>
        </authorList>
    </citation>
    <scope>NUCLEOTIDE SEQUENCE [LARGE SCALE GENOMIC DNA]</scope>
    <source>
        <strain evidence="9">Ca-68</strain>
    </source>
</reference>
<dbReference type="RefSeq" id="WP_245835095.1">
    <property type="nucleotide sequence ID" value="NZ_FZOA01000006.1"/>
</dbReference>
<feature type="chain" id="PRO_5012941068" description="NADPH--hemoprotein reductase" evidence="5">
    <location>
        <begin position="21"/>
        <end position="527"/>
    </location>
</feature>
<evidence type="ECO:0000256" key="2">
    <source>
        <dbReference type="ARBA" id="ARBA00022643"/>
    </source>
</evidence>
<dbReference type="Gene3D" id="3.40.50.360">
    <property type="match status" value="1"/>
</dbReference>
<dbReference type="InterPro" id="IPR001433">
    <property type="entry name" value="OxRdtase_FAD/NAD-bd"/>
</dbReference>
<evidence type="ECO:0000256" key="1">
    <source>
        <dbReference type="ARBA" id="ARBA00022630"/>
    </source>
</evidence>
<dbReference type="InterPro" id="IPR017927">
    <property type="entry name" value="FAD-bd_FR_type"/>
</dbReference>
<dbReference type="EMBL" id="FZOA01000006">
    <property type="protein sequence ID" value="SNR88755.1"/>
    <property type="molecule type" value="Genomic_DNA"/>
</dbReference>
<dbReference type="InterPro" id="IPR001709">
    <property type="entry name" value="Flavoprot_Pyr_Nucl_cyt_Rdtase"/>
</dbReference>
<dbReference type="AlphaFoldDB" id="A0A238ZZD6"/>